<keyword evidence="3" id="KW-1185">Reference proteome</keyword>
<evidence type="ECO:0000256" key="1">
    <source>
        <dbReference type="SAM" id="MobiDB-lite"/>
    </source>
</evidence>
<feature type="compositionally biased region" description="Basic and acidic residues" evidence="1">
    <location>
        <begin position="35"/>
        <end position="63"/>
    </location>
</feature>
<reference evidence="2 3" key="1">
    <citation type="submission" date="2020-04" db="EMBL/GenBank/DDBJ databases">
        <authorList>
            <person name="De Canck E."/>
        </authorList>
    </citation>
    <scope>NUCLEOTIDE SEQUENCE [LARGE SCALE GENOMIC DNA]</scope>
    <source>
        <strain evidence="2 3">LMG 3441</strain>
    </source>
</reference>
<proteinExistence type="predicted"/>
<evidence type="ECO:0000313" key="2">
    <source>
        <dbReference type="EMBL" id="CAB3742874.1"/>
    </source>
</evidence>
<sequence>MRTWLERFNKMVLAAFGAIALLVLAYLRGRGAGRAAEREQRDARINQQADHARQEARDVQDQTARMDDAAIAAELKRDWVRGAGPGGR</sequence>
<protein>
    <submittedName>
        <fullName evidence="2">Uncharacterized protein</fullName>
    </submittedName>
</protein>
<dbReference type="RefSeq" id="WP_175171817.1">
    <property type="nucleotide sequence ID" value="NZ_CADIJQ010000016.1"/>
</dbReference>
<organism evidence="2 3">
    <name type="scientific">Achromobacter kerstersii</name>
    <dbReference type="NCBI Taxonomy" id="1353890"/>
    <lineage>
        <taxon>Bacteria</taxon>
        <taxon>Pseudomonadati</taxon>
        <taxon>Pseudomonadota</taxon>
        <taxon>Betaproteobacteria</taxon>
        <taxon>Burkholderiales</taxon>
        <taxon>Alcaligenaceae</taxon>
        <taxon>Achromobacter</taxon>
    </lineage>
</organism>
<feature type="region of interest" description="Disordered" evidence="1">
    <location>
        <begin position="33"/>
        <end position="63"/>
    </location>
</feature>
<dbReference type="EMBL" id="CADIJQ010000016">
    <property type="protein sequence ID" value="CAB3742874.1"/>
    <property type="molecule type" value="Genomic_DNA"/>
</dbReference>
<dbReference type="AlphaFoldDB" id="A0A6S7BU26"/>
<evidence type="ECO:0000313" key="3">
    <source>
        <dbReference type="Proteomes" id="UP000494269"/>
    </source>
</evidence>
<gene>
    <name evidence="2" type="ORF">LMG3441_05909</name>
</gene>
<name>A0A6S7BU26_9BURK</name>
<accession>A0A6S7BU26</accession>
<dbReference type="Proteomes" id="UP000494269">
    <property type="component" value="Unassembled WGS sequence"/>
</dbReference>